<dbReference type="SFLD" id="SFLDG01129">
    <property type="entry name" value="C1.5:_HAD__Beta-PGM__Phosphata"/>
    <property type="match status" value="1"/>
</dbReference>
<protein>
    <recommendedName>
        <fullName evidence="3">Haloacid dehalogenase domain protein hydrolase</fullName>
    </recommendedName>
</protein>
<dbReference type="GO" id="GO:0005829">
    <property type="term" value="C:cytosol"/>
    <property type="evidence" value="ECO:0007669"/>
    <property type="project" value="TreeGrafter"/>
</dbReference>
<accession>A0A160T4N8</accession>
<dbReference type="OrthoDB" id="9781769at2"/>
<dbReference type="GO" id="GO:0006281">
    <property type="term" value="P:DNA repair"/>
    <property type="evidence" value="ECO:0007669"/>
    <property type="project" value="TreeGrafter"/>
</dbReference>
<dbReference type="SFLD" id="SFLDS00003">
    <property type="entry name" value="Haloacid_Dehalogenase"/>
    <property type="match status" value="1"/>
</dbReference>
<dbReference type="Gene3D" id="3.40.50.1000">
    <property type="entry name" value="HAD superfamily/HAD-like"/>
    <property type="match status" value="1"/>
</dbReference>
<dbReference type="PANTHER" id="PTHR43434:SF1">
    <property type="entry name" value="PHOSPHOGLYCOLATE PHOSPHATASE"/>
    <property type="match status" value="1"/>
</dbReference>
<keyword evidence="2" id="KW-1185">Reference proteome</keyword>
<dbReference type="SUPFAM" id="SSF56784">
    <property type="entry name" value="HAD-like"/>
    <property type="match status" value="1"/>
</dbReference>
<dbReference type="RefSeq" id="WP_095044332.1">
    <property type="nucleotide sequence ID" value="NZ_LN890655.1"/>
</dbReference>
<organism evidence="1 2">
    <name type="scientific">Candidatus Promineifilum breve</name>
    <dbReference type="NCBI Taxonomy" id="1806508"/>
    <lineage>
        <taxon>Bacteria</taxon>
        <taxon>Bacillati</taxon>
        <taxon>Chloroflexota</taxon>
        <taxon>Ardenticatenia</taxon>
        <taxon>Candidatus Promineifilales</taxon>
        <taxon>Candidatus Promineifilaceae</taxon>
        <taxon>Candidatus Promineifilum</taxon>
    </lineage>
</organism>
<dbReference type="GO" id="GO:0008967">
    <property type="term" value="F:phosphoglycolate phosphatase activity"/>
    <property type="evidence" value="ECO:0007669"/>
    <property type="project" value="TreeGrafter"/>
</dbReference>
<dbReference type="PANTHER" id="PTHR43434">
    <property type="entry name" value="PHOSPHOGLYCOLATE PHOSPHATASE"/>
    <property type="match status" value="1"/>
</dbReference>
<proteinExistence type="predicted"/>
<dbReference type="Proteomes" id="UP000215027">
    <property type="component" value="Chromosome I"/>
</dbReference>
<dbReference type="InterPro" id="IPR023214">
    <property type="entry name" value="HAD_sf"/>
</dbReference>
<evidence type="ECO:0008006" key="3">
    <source>
        <dbReference type="Google" id="ProtNLM"/>
    </source>
</evidence>
<name>A0A160T4N8_9CHLR</name>
<dbReference type="InterPro" id="IPR050155">
    <property type="entry name" value="HAD-like_hydrolase_sf"/>
</dbReference>
<dbReference type="AlphaFoldDB" id="A0A160T4N8"/>
<evidence type="ECO:0000313" key="1">
    <source>
        <dbReference type="EMBL" id="CUS05076.2"/>
    </source>
</evidence>
<reference evidence="1" key="1">
    <citation type="submission" date="2016-01" db="EMBL/GenBank/DDBJ databases">
        <authorList>
            <person name="Mcilroy J.S."/>
            <person name="Karst M S."/>
            <person name="Albertsen M."/>
        </authorList>
    </citation>
    <scope>NUCLEOTIDE SEQUENCE</scope>
    <source>
        <strain evidence="1">Cfx-K</strain>
    </source>
</reference>
<gene>
    <name evidence="1" type="ORF">CFX0092_A3198</name>
</gene>
<sequence>MRLILFDIDGTLINSSRVGRAVLGQALLDVYGTAGDLETFVFAGKTDRRIVREVMTAAGWPAADIEARLPELDERMAAAGRALFTPQTVWPCAGVIDLLEALAQRDDVVPALLTGNIRQTAPLKLAAAGIDPGRFVAGAYGSDSLERDDLFAIARQRAAAATGQAFSGGDVTVVGDTPADIRCARSGGGQAIAVATGPYSSEILLAHRPDHLFSDLARTEEVLRVLFPLAVTPV</sequence>
<dbReference type="InterPro" id="IPR023198">
    <property type="entry name" value="PGP-like_dom2"/>
</dbReference>
<dbReference type="Pfam" id="PF12710">
    <property type="entry name" value="HAD"/>
    <property type="match status" value="1"/>
</dbReference>
<dbReference type="InterPro" id="IPR036412">
    <property type="entry name" value="HAD-like_sf"/>
</dbReference>
<dbReference type="KEGG" id="pbf:CFX0092_A3198"/>
<evidence type="ECO:0000313" key="2">
    <source>
        <dbReference type="Proteomes" id="UP000215027"/>
    </source>
</evidence>
<dbReference type="Gene3D" id="1.10.150.240">
    <property type="entry name" value="Putative phosphatase, domain 2"/>
    <property type="match status" value="1"/>
</dbReference>
<dbReference type="EMBL" id="LN890655">
    <property type="protein sequence ID" value="CUS05076.2"/>
    <property type="molecule type" value="Genomic_DNA"/>
</dbReference>